<comment type="caution">
    <text evidence="1">The sequence shown here is derived from an EMBL/GenBank/DDBJ whole genome shotgun (WGS) entry which is preliminary data.</text>
</comment>
<dbReference type="Proteomes" id="UP000178377">
    <property type="component" value="Unassembled WGS sequence"/>
</dbReference>
<reference evidence="1 2" key="1">
    <citation type="journal article" date="2016" name="Nat. Commun.">
        <title>Thousands of microbial genomes shed light on interconnected biogeochemical processes in an aquifer system.</title>
        <authorList>
            <person name="Anantharaman K."/>
            <person name="Brown C.T."/>
            <person name="Hug L.A."/>
            <person name="Sharon I."/>
            <person name="Castelle C.J."/>
            <person name="Probst A.J."/>
            <person name="Thomas B.C."/>
            <person name="Singh A."/>
            <person name="Wilkins M.J."/>
            <person name="Karaoz U."/>
            <person name="Brodie E.L."/>
            <person name="Williams K.H."/>
            <person name="Hubbard S.S."/>
            <person name="Banfield J.F."/>
        </authorList>
    </citation>
    <scope>NUCLEOTIDE SEQUENCE [LARGE SCALE GENOMIC DNA]</scope>
</reference>
<proteinExistence type="predicted"/>
<name>A0A1F5PFL8_9BACT</name>
<dbReference type="AlphaFoldDB" id="A0A1F5PFL8"/>
<sequence>MAKKRSAKTKKRIAIAAGAGLAVASLAAAGYYLFGSKKSHVRRKKLKSWAIRAQREIAGQLRKLPRPDERAYQAVLDKVFKKYRSLRNVDSSELLAMMREWKGQWKKLAAQVRSANTARRKPARRKRAKR</sequence>
<gene>
    <name evidence="1" type="ORF">A2722_01060</name>
</gene>
<dbReference type="STRING" id="1817828.A2722_01060"/>
<evidence type="ECO:0000313" key="1">
    <source>
        <dbReference type="EMBL" id="OGE88472.1"/>
    </source>
</evidence>
<accession>A0A1F5PFL8</accession>
<protein>
    <submittedName>
        <fullName evidence="1">Uncharacterized protein</fullName>
    </submittedName>
</protein>
<organism evidence="1 2">
    <name type="scientific">Candidatus Doudnabacteria bacterium RIFCSPHIGHO2_01_FULL_50_11</name>
    <dbReference type="NCBI Taxonomy" id="1817828"/>
    <lineage>
        <taxon>Bacteria</taxon>
        <taxon>Candidatus Doudnaibacteriota</taxon>
    </lineage>
</organism>
<dbReference type="EMBL" id="MFEO01000033">
    <property type="protein sequence ID" value="OGE88472.1"/>
    <property type="molecule type" value="Genomic_DNA"/>
</dbReference>
<evidence type="ECO:0000313" key="2">
    <source>
        <dbReference type="Proteomes" id="UP000178377"/>
    </source>
</evidence>